<dbReference type="InterPro" id="IPR027039">
    <property type="entry name" value="Crtac1"/>
</dbReference>
<evidence type="ECO:0000259" key="2">
    <source>
        <dbReference type="Pfam" id="PF07593"/>
    </source>
</evidence>
<keyword evidence="4" id="KW-1185">Reference proteome</keyword>
<sequence>MTLNDKATWGLSLTEYRTMLGRLFVLASYLAIAALMAAPAAAYTLSAGGSKFCAIDESVCFEDVSNILHLPDLTGERIEYKGQTWSISWGDANGNLWPDLYLNHHTERSTNNRFPTSHLIYDLGKNPETWEFLELGNGDQHSALFIDLDMDGNEEIFELIGGMSGTAAFGDRNSMSVIHKLDRDPVSDSESVEGAIETGLAYPGARGRYALPIVRNGELSLLLINAPRKDGLAGTALFRRTVSGTFVRDESVFTTTECTLPGLCKDVEFNIGSYGEAKAFHANDDNLVDLFFYGRGSTNPGRLFLASVDAEGNHSYRNSGGFIVDSNDISVSDFNNDGNFELIYANSNGINFVSFNGDNVLGGMIPSEKRIPVGLVTGDLNNDKYLDIVVYYRAANDGPFNVSVLMNDGSGGFSESEFVDEKNTGDARNVSIADYDLDGALDLIFSDGRGDVEEAKAYGGYTLLKGMTKNNWLQVDLVDPQMLRGLGARVTVTTSDGTRMLRGQYSGVHSEVQDFKRLHFGLGDSTEVTVLVKWADGTETVVDRVKANQIISVAQ</sequence>
<name>A0A3S8U445_9RHOB</name>
<keyword evidence="1" id="KW-0732">Signal</keyword>
<dbReference type="Proteomes" id="UP000282002">
    <property type="component" value="Chromosome"/>
</dbReference>
<dbReference type="Pfam" id="PF07593">
    <property type="entry name" value="UnbV_ASPIC"/>
    <property type="match status" value="1"/>
</dbReference>
<gene>
    <name evidence="3" type="ORF">EI545_05690</name>
</gene>
<accession>A0A3S8U445</accession>
<dbReference type="KEGG" id="taw:EI545_05690"/>
<evidence type="ECO:0000256" key="1">
    <source>
        <dbReference type="ARBA" id="ARBA00022729"/>
    </source>
</evidence>
<dbReference type="PANTHER" id="PTHR16026:SF0">
    <property type="entry name" value="CARTILAGE ACIDIC PROTEIN 1"/>
    <property type="match status" value="1"/>
</dbReference>
<evidence type="ECO:0000313" key="4">
    <source>
        <dbReference type="Proteomes" id="UP000282002"/>
    </source>
</evidence>
<evidence type="ECO:0000313" key="3">
    <source>
        <dbReference type="EMBL" id="AZL58371.1"/>
    </source>
</evidence>
<dbReference type="RefSeq" id="WP_125324572.1">
    <property type="nucleotide sequence ID" value="NZ_CP034328.1"/>
</dbReference>
<reference evidence="3 4" key="1">
    <citation type="submission" date="2018-12" db="EMBL/GenBank/DDBJ databases">
        <title>Complete genome sequencing of Tabrizicola sp. K13M18.</title>
        <authorList>
            <person name="Bae J.-W."/>
        </authorList>
    </citation>
    <scope>NUCLEOTIDE SEQUENCE [LARGE SCALE GENOMIC DNA]</scope>
    <source>
        <strain evidence="3 4">K13M18</strain>
    </source>
</reference>
<dbReference type="InterPro" id="IPR011519">
    <property type="entry name" value="UnbV_ASPIC"/>
</dbReference>
<proteinExistence type="predicted"/>
<dbReference type="EMBL" id="CP034328">
    <property type="protein sequence ID" value="AZL58371.1"/>
    <property type="molecule type" value="Genomic_DNA"/>
</dbReference>
<dbReference type="PANTHER" id="PTHR16026">
    <property type="entry name" value="CARTILAGE ACIDIC PROTEIN 1"/>
    <property type="match status" value="1"/>
</dbReference>
<dbReference type="SUPFAM" id="SSF69318">
    <property type="entry name" value="Integrin alpha N-terminal domain"/>
    <property type="match status" value="2"/>
</dbReference>
<dbReference type="OrthoDB" id="1488578at2"/>
<dbReference type="InterPro" id="IPR028994">
    <property type="entry name" value="Integrin_alpha_N"/>
</dbReference>
<protein>
    <submittedName>
        <fullName evidence="3">CRTAC1 family protein</fullName>
    </submittedName>
</protein>
<dbReference type="Pfam" id="PF13517">
    <property type="entry name" value="FG-GAP_3"/>
    <property type="match status" value="1"/>
</dbReference>
<dbReference type="AlphaFoldDB" id="A0A3S8U445"/>
<dbReference type="InterPro" id="IPR013517">
    <property type="entry name" value="FG-GAP"/>
</dbReference>
<feature type="domain" description="ASPIC/UnbV" evidence="2">
    <location>
        <begin position="485"/>
        <end position="551"/>
    </location>
</feature>
<organism evidence="3 4">
    <name type="scientific">Tabrizicola piscis</name>
    <dbReference type="NCBI Taxonomy" id="2494374"/>
    <lineage>
        <taxon>Bacteria</taxon>
        <taxon>Pseudomonadati</taxon>
        <taxon>Pseudomonadota</taxon>
        <taxon>Alphaproteobacteria</taxon>
        <taxon>Rhodobacterales</taxon>
        <taxon>Paracoccaceae</taxon>
        <taxon>Tabrizicola</taxon>
    </lineage>
</organism>